<evidence type="ECO:0000259" key="2">
    <source>
        <dbReference type="Pfam" id="PF01266"/>
    </source>
</evidence>
<dbReference type="SUPFAM" id="SSF51905">
    <property type="entry name" value="FAD/NAD(P)-binding domain"/>
    <property type="match status" value="1"/>
</dbReference>
<dbReference type="Gene3D" id="3.30.9.10">
    <property type="entry name" value="D-Amino Acid Oxidase, subunit A, domain 2"/>
    <property type="match status" value="1"/>
</dbReference>
<sequence length="375" mass="39943">MKADVIVIGAGLVGAAIAYGLASRGIRVLVLDGNDRDYRASNANGALVWLQSKGMGLPGYQQFSRTSVDLWPDFSAEINEATGFDLQNEHNGGLAFCLSETEFEQRRALLTRWHDQLGGSKVKPDWEMVGRNALAKLLPNVELGPEVVGASYGHRDGQCNSLRLLSALHAGIMRKGGQLRGGAIVSSIQKTGSQDFTVDLGDERISAARIVIAAGLGSKALAAQVGLDLAIRPQRGQMLVTERLEQFLPLPLHGISQTKQGTVLIGATKEEVGFDASTTSKAVADLSNMAVRSLPGLRGAKLVRQWAGLRIMTPDSCPIYQESETHPGAFVAVCHSGVTLAAAHAGVLADAIAAGRLTPFFDVFHQRRFDVPKAA</sequence>
<comment type="caution">
    <text evidence="3">The sequence shown here is derived from an EMBL/GenBank/DDBJ whole genome shotgun (WGS) entry which is preliminary data.</text>
</comment>
<dbReference type="Gene3D" id="3.50.50.60">
    <property type="entry name" value="FAD/NAD(P)-binding domain"/>
    <property type="match status" value="1"/>
</dbReference>
<gene>
    <name evidence="3" type="ORF">ABC974_24205</name>
</gene>
<reference evidence="3 4" key="1">
    <citation type="submission" date="2024-05" db="EMBL/GenBank/DDBJ databases">
        <authorList>
            <person name="Liu Q."/>
            <person name="Xin Y.-H."/>
        </authorList>
    </citation>
    <scope>NUCLEOTIDE SEQUENCE [LARGE SCALE GENOMIC DNA]</scope>
    <source>
        <strain evidence="3 4">CGMCC 1.10181</strain>
    </source>
</reference>
<dbReference type="SUPFAM" id="SSF54373">
    <property type="entry name" value="FAD-linked reductases, C-terminal domain"/>
    <property type="match status" value="1"/>
</dbReference>
<evidence type="ECO:0000313" key="4">
    <source>
        <dbReference type="Proteomes" id="UP001419910"/>
    </source>
</evidence>
<proteinExistence type="predicted"/>
<evidence type="ECO:0000313" key="3">
    <source>
        <dbReference type="EMBL" id="MEN2792754.1"/>
    </source>
</evidence>
<dbReference type="InterPro" id="IPR006076">
    <property type="entry name" value="FAD-dep_OxRdtase"/>
</dbReference>
<dbReference type="InterPro" id="IPR036188">
    <property type="entry name" value="FAD/NAD-bd_sf"/>
</dbReference>
<keyword evidence="4" id="KW-1185">Reference proteome</keyword>
<dbReference type="Proteomes" id="UP001419910">
    <property type="component" value="Unassembled WGS sequence"/>
</dbReference>
<dbReference type="EMBL" id="JBDIME010000033">
    <property type="protein sequence ID" value="MEN2792754.1"/>
    <property type="molecule type" value="Genomic_DNA"/>
</dbReference>
<feature type="domain" description="FAD dependent oxidoreductase" evidence="2">
    <location>
        <begin position="4"/>
        <end position="350"/>
    </location>
</feature>
<organism evidence="3 4">
    <name type="scientific">Sphingomonas oligophenolica</name>
    <dbReference type="NCBI Taxonomy" id="301154"/>
    <lineage>
        <taxon>Bacteria</taxon>
        <taxon>Pseudomonadati</taxon>
        <taxon>Pseudomonadota</taxon>
        <taxon>Alphaproteobacteria</taxon>
        <taxon>Sphingomonadales</taxon>
        <taxon>Sphingomonadaceae</taxon>
        <taxon>Sphingomonas</taxon>
    </lineage>
</organism>
<protein>
    <submittedName>
        <fullName evidence="3">FAD-dependent oxidoreductase</fullName>
        <ecNumber evidence="3">1.-.-.-</ecNumber>
    </submittedName>
</protein>
<dbReference type="RefSeq" id="WP_343887101.1">
    <property type="nucleotide sequence ID" value="NZ_BAAAEH010000001.1"/>
</dbReference>
<dbReference type="PANTHER" id="PTHR13847">
    <property type="entry name" value="SARCOSINE DEHYDROGENASE-RELATED"/>
    <property type="match status" value="1"/>
</dbReference>
<keyword evidence="1 3" id="KW-0560">Oxidoreductase</keyword>
<accession>A0ABU9YAC5</accession>
<name>A0ABU9YAC5_9SPHN</name>
<dbReference type="Pfam" id="PF01266">
    <property type="entry name" value="DAO"/>
    <property type="match status" value="1"/>
</dbReference>
<dbReference type="EC" id="1.-.-.-" evidence="3"/>
<evidence type="ECO:0000256" key="1">
    <source>
        <dbReference type="ARBA" id="ARBA00023002"/>
    </source>
</evidence>
<dbReference type="GO" id="GO:0016491">
    <property type="term" value="F:oxidoreductase activity"/>
    <property type="evidence" value="ECO:0007669"/>
    <property type="project" value="UniProtKB-KW"/>
</dbReference>